<feature type="compositionally biased region" description="Basic and acidic residues" evidence="6">
    <location>
        <begin position="108"/>
        <end position="123"/>
    </location>
</feature>
<evidence type="ECO:0000313" key="9">
    <source>
        <dbReference type="Proteomes" id="UP001295684"/>
    </source>
</evidence>
<keyword evidence="3 5" id="KW-0863">Zinc-finger</keyword>
<dbReference type="PANTHER" id="PTHR12547:SF18">
    <property type="entry name" value="PROTEIN TIS11"/>
    <property type="match status" value="1"/>
</dbReference>
<protein>
    <recommendedName>
        <fullName evidence="7">C3H1-type domain-containing protein</fullName>
    </recommendedName>
</protein>
<dbReference type="GO" id="GO:0010468">
    <property type="term" value="P:regulation of gene expression"/>
    <property type="evidence" value="ECO:0007669"/>
    <property type="project" value="UniProtKB-ARBA"/>
</dbReference>
<evidence type="ECO:0000256" key="3">
    <source>
        <dbReference type="ARBA" id="ARBA00022771"/>
    </source>
</evidence>
<dbReference type="AlphaFoldDB" id="A0AAD2D196"/>
<keyword evidence="4 5" id="KW-0862">Zinc</keyword>
<feature type="zinc finger region" description="C3H1-type" evidence="5">
    <location>
        <begin position="174"/>
        <end position="201"/>
    </location>
</feature>
<evidence type="ECO:0000259" key="7">
    <source>
        <dbReference type="PROSITE" id="PS50103"/>
    </source>
</evidence>
<feature type="domain" description="C3H1-type" evidence="7">
    <location>
        <begin position="174"/>
        <end position="201"/>
    </location>
</feature>
<feature type="domain" description="C3H1-type" evidence="7">
    <location>
        <begin position="212"/>
        <end position="240"/>
    </location>
</feature>
<dbReference type="SMART" id="SM00356">
    <property type="entry name" value="ZnF_C3H1"/>
    <property type="match status" value="2"/>
</dbReference>
<dbReference type="Gene3D" id="4.10.1000.10">
    <property type="entry name" value="Zinc finger, CCCH-type"/>
    <property type="match status" value="2"/>
</dbReference>
<reference evidence="8" key="1">
    <citation type="submission" date="2023-07" db="EMBL/GenBank/DDBJ databases">
        <authorList>
            <consortium name="AG Swart"/>
            <person name="Singh M."/>
            <person name="Singh A."/>
            <person name="Seah K."/>
            <person name="Emmerich C."/>
        </authorList>
    </citation>
    <scope>NUCLEOTIDE SEQUENCE</scope>
    <source>
        <strain evidence="8">DP1</strain>
    </source>
</reference>
<organism evidence="8 9">
    <name type="scientific">Euplotes crassus</name>
    <dbReference type="NCBI Taxonomy" id="5936"/>
    <lineage>
        <taxon>Eukaryota</taxon>
        <taxon>Sar</taxon>
        <taxon>Alveolata</taxon>
        <taxon>Ciliophora</taxon>
        <taxon>Intramacronucleata</taxon>
        <taxon>Spirotrichea</taxon>
        <taxon>Hypotrichia</taxon>
        <taxon>Euplotida</taxon>
        <taxon>Euplotidae</taxon>
        <taxon>Moneuplotes</taxon>
    </lineage>
</organism>
<dbReference type="GO" id="GO:0051252">
    <property type="term" value="P:regulation of RNA metabolic process"/>
    <property type="evidence" value="ECO:0007669"/>
    <property type="project" value="UniProtKB-ARBA"/>
</dbReference>
<name>A0AAD2D196_EUPCR</name>
<dbReference type="SUPFAM" id="SSF90229">
    <property type="entry name" value="CCCH zinc finger"/>
    <property type="match status" value="2"/>
</dbReference>
<feature type="zinc finger region" description="C3H1-type" evidence="5">
    <location>
        <begin position="212"/>
        <end position="240"/>
    </location>
</feature>
<proteinExistence type="predicted"/>
<evidence type="ECO:0000313" key="8">
    <source>
        <dbReference type="EMBL" id="CAI2376566.1"/>
    </source>
</evidence>
<dbReference type="PROSITE" id="PS50103">
    <property type="entry name" value="ZF_C3H1"/>
    <property type="match status" value="2"/>
</dbReference>
<keyword evidence="9" id="KW-1185">Reference proteome</keyword>
<keyword evidence="2" id="KW-0677">Repeat</keyword>
<evidence type="ECO:0000256" key="2">
    <source>
        <dbReference type="ARBA" id="ARBA00022737"/>
    </source>
</evidence>
<accession>A0AAD2D196</accession>
<comment type="caution">
    <text evidence="8">The sequence shown here is derived from an EMBL/GenBank/DDBJ whole genome shotgun (WGS) entry which is preliminary data.</text>
</comment>
<dbReference type="PANTHER" id="PTHR12547">
    <property type="entry name" value="CCCH ZINC FINGER/TIS11-RELATED"/>
    <property type="match status" value="1"/>
</dbReference>
<evidence type="ECO:0000256" key="4">
    <source>
        <dbReference type="ARBA" id="ARBA00022833"/>
    </source>
</evidence>
<dbReference type="FunFam" id="4.10.1000.10:FF:000003">
    <property type="entry name" value="Zinc finger CCCH domain-containing protein"/>
    <property type="match status" value="1"/>
</dbReference>
<feature type="compositionally biased region" description="Acidic residues" evidence="6">
    <location>
        <begin position="124"/>
        <end position="133"/>
    </location>
</feature>
<dbReference type="GO" id="GO:0003729">
    <property type="term" value="F:mRNA binding"/>
    <property type="evidence" value="ECO:0007669"/>
    <property type="project" value="InterPro"/>
</dbReference>
<evidence type="ECO:0000256" key="1">
    <source>
        <dbReference type="ARBA" id="ARBA00022723"/>
    </source>
</evidence>
<sequence>MPNCQNTVHCPTPVRPYGCNMQLPTSPDICEMDQGYSPLCKQQEMKYVYDRNQSQSPVINLMQCPSSPDVGVFNPSDRKDCSNTPALKLRHKLSSRSKAFIKKTINNKNDRKASSDTKAHTEDEGNNSDDSENDIMATTPNLFLKKCMTTQFPHSPNNDNMVLSEKAQTSFVTKFKTELCKNWQAGDCKFGSKCSFAHGVEELSQRKNLPSNYKTKICKQFHEEFYCSYGERCQFIHLSKPSEEKEMTLTKAIYSSVGLKPAHKEAKGRLSVFKNFSN</sequence>
<feature type="region of interest" description="Disordered" evidence="6">
    <location>
        <begin position="100"/>
        <end position="135"/>
    </location>
</feature>
<dbReference type="Proteomes" id="UP001295684">
    <property type="component" value="Unassembled WGS sequence"/>
</dbReference>
<dbReference type="GO" id="GO:0008270">
    <property type="term" value="F:zinc ion binding"/>
    <property type="evidence" value="ECO:0007669"/>
    <property type="project" value="UniProtKB-KW"/>
</dbReference>
<gene>
    <name evidence="8" type="ORF">ECRASSUSDP1_LOCUS17936</name>
</gene>
<evidence type="ECO:0000256" key="5">
    <source>
        <dbReference type="PROSITE-ProRule" id="PRU00723"/>
    </source>
</evidence>
<dbReference type="EMBL" id="CAMPGE010018128">
    <property type="protein sequence ID" value="CAI2376566.1"/>
    <property type="molecule type" value="Genomic_DNA"/>
</dbReference>
<dbReference type="InterPro" id="IPR000571">
    <property type="entry name" value="Znf_CCCH"/>
</dbReference>
<dbReference type="Pfam" id="PF00642">
    <property type="entry name" value="zf-CCCH"/>
    <property type="match status" value="2"/>
</dbReference>
<evidence type="ECO:0000256" key="6">
    <source>
        <dbReference type="SAM" id="MobiDB-lite"/>
    </source>
</evidence>
<dbReference type="InterPro" id="IPR036855">
    <property type="entry name" value="Znf_CCCH_sf"/>
</dbReference>
<keyword evidence="1 5" id="KW-0479">Metal-binding</keyword>
<dbReference type="InterPro" id="IPR045877">
    <property type="entry name" value="ZFP36-like"/>
</dbReference>